<protein>
    <submittedName>
        <fullName evidence="2">Uncharacterized protein</fullName>
    </submittedName>
</protein>
<keyword evidence="1" id="KW-0812">Transmembrane</keyword>
<keyword evidence="1" id="KW-1133">Transmembrane helix</keyword>
<accession>X0SK59</accession>
<gene>
    <name evidence="2" type="ORF">S01H1_08411</name>
</gene>
<keyword evidence="1" id="KW-0472">Membrane</keyword>
<proteinExistence type="predicted"/>
<dbReference type="EMBL" id="BARS01004316">
    <property type="protein sequence ID" value="GAF76277.1"/>
    <property type="molecule type" value="Genomic_DNA"/>
</dbReference>
<organism evidence="2">
    <name type="scientific">marine sediment metagenome</name>
    <dbReference type="NCBI Taxonomy" id="412755"/>
    <lineage>
        <taxon>unclassified sequences</taxon>
        <taxon>metagenomes</taxon>
        <taxon>ecological metagenomes</taxon>
    </lineage>
</organism>
<feature type="transmembrane region" description="Helical" evidence="1">
    <location>
        <begin position="6"/>
        <end position="23"/>
    </location>
</feature>
<evidence type="ECO:0000256" key="1">
    <source>
        <dbReference type="SAM" id="Phobius"/>
    </source>
</evidence>
<evidence type="ECO:0000313" key="2">
    <source>
        <dbReference type="EMBL" id="GAF76277.1"/>
    </source>
</evidence>
<reference evidence="2" key="1">
    <citation type="journal article" date="2014" name="Front. Microbiol.">
        <title>High frequency of phylogenetically diverse reductive dehalogenase-homologous genes in deep subseafloor sedimentary metagenomes.</title>
        <authorList>
            <person name="Kawai M."/>
            <person name="Futagami T."/>
            <person name="Toyoda A."/>
            <person name="Takaki Y."/>
            <person name="Nishi S."/>
            <person name="Hori S."/>
            <person name="Arai W."/>
            <person name="Tsubouchi T."/>
            <person name="Morono Y."/>
            <person name="Uchiyama I."/>
            <person name="Ito T."/>
            <person name="Fujiyama A."/>
            <person name="Inagaki F."/>
            <person name="Takami H."/>
        </authorList>
    </citation>
    <scope>NUCLEOTIDE SEQUENCE</scope>
    <source>
        <strain evidence="2">Expedition CK06-06</strain>
    </source>
</reference>
<dbReference type="AlphaFoldDB" id="X0SK59"/>
<sequence length="110" mass="12946">MANKSLIGILMIITFMIGYLTCYKLNIRTTEDQVEYVENFMKHYKQGYLIPPHITGKFTLDYVISVYFKYDTISRYLLGLEIEKVCGVRPIKRIKLNTTIDRNFCEELCS</sequence>
<name>X0SK59_9ZZZZ</name>
<comment type="caution">
    <text evidence="2">The sequence shown here is derived from an EMBL/GenBank/DDBJ whole genome shotgun (WGS) entry which is preliminary data.</text>
</comment>